<evidence type="ECO:0000313" key="9">
    <source>
        <dbReference type="Proteomes" id="UP000682733"/>
    </source>
</evidence>
<dbReference type="AlphaFoldDB" id="A0A8S2UIF4"/>
<feature type="domain" description="MI" evidence="6">
    <location>
        <begin position="90"/>
        <end position="201"/>
    </location>
</feature>
<dbReference type="PANTHER" id="PTHR18034">
    <property type="entry name" value="CELL CYCLE CONTROL PROTEIN CWF22-RELATED"/>
    <property type="match status" value="1"/>
</dbReference>
<gene>
    <name evidence="7" type="ORF">OVA965_LOCUS39109</name>
    <name evidence="8" type="ORF">TMI583_LOCUS40372</name>
</gene>
<dbReference type="EMBL" id="CAJNOK010039865">
    <property type="protein sequence ID" value="CAF1547613.1"/>
    <property type="molecule type" value="Genomic_DNA"/>
</dbReference>
<evidence type="ECO:0000256" key="1">
    <source>
        <dbReference type="ARBA" id="ARBA00004123"/>
    </source>
</evidence>
<feature type="compositionally biased region" description="Acidic residues" evidence="5">
    <location>
        <begin position="24"/>
        <end position="53"/>
    </location>
</feature>
<dbReference type="InterPro" id="IPR003891">
    <property type="entry name" value="Initiation_fac_eIF4g_MI"/>
</dbReference>
<dbReference type="GO" id="GO:0000398">
    <property type="term" value="P:mRNA splicing, via spliceosome"/>
    <property type="evidence" value="ECO:0007669"/>
    <property type="project" value="TreeGrafter"/>
</dbReference>
<evidence type="ECO:0000259" key="6">
    <source>
        <dbReference type="PROSITE" id="PS51366"/>
    </source>
</evidence>
<evidence type="ECO:0000256" key="3">
    <source>
        <dbReference type="ARBA" id="ARBA00023187"/>
    </source>
</evidence>
<evidence type="ECO:0000256" key="4">
    <source>
        <dbReference type="ARBA" id="ARBA00023242"/>
    </source>
</evidence>
<organism evidence="8 9">
    <name type="scientific">Didymodactylos carnosus</name>
    <dbReference type="NCBI Taxonomy" id="1234261"/>
    <lineage>
        <taxon>Eukaryota</taxon>
        <taxon>Metazoa</taxon>
        <taxon>Spiralia</taxon>
        <taxon>Gnathifera</taxon>
        <taxon>Rotifera</taxon>
        <taxon>Eurotatoria</taxon>
        <taxon>Bdelloidea</taxon>
        <taxon>Philodinida</taxon>
        <taxon>Philodinidae</taxon>
        <taxon>Didymodactylos</taxon>
    </lineage>
</organism>
<evidence type="ECO:0000313" key="7">
    <source>
        <dbReference type="EMBL" id="CAF1547613.1"/>
    </source>
</evidence>
<keyword evidence="4" id="KW-0539">Nucleus</keyword>
<dbReference type="PROSITE" id="PS51366">
    <property type="entry name" value="MI"/>
    <property type="match status" value="1"/>
</dbReference>
<dbReference type="Proteomes" id="UP000677228">
    <property type="component" value="Unassembled WGS sequence"/>
</dbReference>
<name>A0A8S2UIF4_9BILA</name>
<dbReference type="PANTHER" id="PTHR18034:SF3">
    <property type="entry name" value="PRE-MRNA-SPLICING FACTOR CWC22 HOMOLOG"/>
    <property type="match status" value="1"/>
</dbReference>
<accession>A0A8S2UIF4</accession>
<dbReference type="Pfam" id="PF02847">
    <property type="entry name" value="MA3"/>
    <property type="match status" value="1"/>
</dbReference>
<reference evidence="8" key="1">
    <citation type="submission" date="2021-02" db="EMBL/GenBank/DDBJ databases">
        <authorList>
            <person name="Nowell W R."/>
        </authorList>
    </citation>
    <scope>NUCLEOTIDE SEQUENCE</scope>
</reference>
<comment type="caution">
    <text evidence="8">The sequence shown here is derived from an EMBL/GenBank/DDBJ whole genome shotgun (WGS) entry which is preliminary data.</text>
</comment>
<feature type="region of interest" description="Disordered" evidence="5">
    <location>
        <begin position="19"/>
        <end position="55"/>
    </location>
</feature>
<dbReference type="Proteomes" id="UP000682733">
    <property type="component" value="Unassembled WGS sequence"/>
</dbReference>
<sequence length="201" mass="23815">VFNYDPEYEVNENKYKEIRKQILDESDADDDDESSEDENGNEKNEEESEEDEAESKGIRKCLVYLLNYVFNFPEEKQQTIIDQTETNLVTLRRTIYLTIQSSVGAEECAHKLLKMNLRPGQEMELCQMILDSCAQQRTYERFFGLLGQRFCLLKKEYIECFEKVFEDQYDIVHRLENVKLRNVAKFFAHLLYTDAISWGQL</sequence>
<dbReference type="GO" id="GO:0003723">
    <property type="term" value="F:RNA binding"/>
    <property type="evidence" value="ECO:0007669"/>
    <property type="project" value="TreeGrafter"/>
</dbReference>
<evidence type="ECO:0000256" key="2">
    <source>
        <dbReference type="ARBA" id="ARBA00022664"/>
    </source>
</evidence>
<comment type="subcellular location">
    <subcellularLocation>
        <location evidence="1">Nucleus</location>
    </subcellularLocation>
</comment>
<keyword evidence="2" id="KW-0507">mRNA processing</keyword>
<protein>
    <recommendedName>
        <fullName evidence="6">MI domain-containing protein</fullName>
    </recommendedName>
</protein>
<evidence type="ECO:0000313" key="8">
    <source>
        <dbReference type="EMBL" id="CAF4336992.1"/>
    </source>
</evidence>
<evidence type="ECO:0000256" key="5">
    <source>
        <dbReference type="SAM" id="MobiDB-lite"/>
    </source>
</evidence>
<dbReference type="InterPro" id="IPR050781">
    <property type="entry name" value="CWC22_splicing_factor"/>
</dbReference>
<dbReference type="GO" id="GO:0071013">
    <property type="term" value="C:catalytic step 2 spliceosome"/>
    <property type="evidence" value="ECO:0007669"/>
    <property type="project" value="TreeGrafter"/>
</dbReference>
<proteinExistence type="predicted"/>
<keyword evidence="3" id="KW-0508">mRNA splicing</keyword>
<feature type="non-terminal residue" evidence="8">
    <location>
        <position position="1"/>
    </location>
</feature>
<dbReference type="SMART" id="SM00544">
    <property type="entry name" value="MA3"/>
    <property type="match status" value="1"/>
</dbReference>
<dbReference type="EMBL" id="CAJOBA010062286">
    <property type="protein sequence ID" value="CAF4336992.1"/>
    <property type="molecule type" value="Genomic_DNA"/>
</dbReference>